<evidence type="ECO:0008006" key="3">
    <source>
        <dbReference type="Google" id="ProtNLM"/>
    </source>
</evidence>
<gene>
    <name evidence="1" type="ORF">FLT43_06740</name>
</gene>
<evidence type="ECO:0000313" key="1">
    <source>
        <dbReference type="EMBL" id="QDM43240.1"/>
    </source>
</evidence>
<organism evidence="1 2">
    <name type="scientific">Paenibacillus thiaminolyticus</name>
    <name type="common">Bacillus thiaminolyticus</name>
    <dbReference type="NCBI Taxonomy" id="49283"/>
    <lineage>
        <taxon>Bacteria</taxon>
        <taxon>Bacillati</taxon>
        <taxon>Bacillota</taxon>
        <taxon>Bacilli</taxon>
        <taxon>Bacillales</taxon>
        <taxon>Paenibacillaceae</taxon>
        <taxon>Paenibacillus</taxon>
    </lineage>
</organism>
<proteinExistence type="predicted"/>
<dbReference type="EMBL" id="CP041405">
    <property type="protein sequence ID" value="QDM43240.1"/>
    <property type="molecule type" value="Genomic_DNA"/>
</dbReference>
<accession>A0AAP9DS94</accession>
<protein>
    <recommendedName>
        <fullName evidence="3">Tc1-like transposase DDE domain-containing protein</fullName>
    </recommendedName>
</protein>
<evidence type="ECO:0000313" key="2">
    <source>
        <dbReference type="Proteomes" id="UP000315377"/>
    </source>
</evidence>
<reference evidence="1 2" key="1">
    <citation type="submission" date="2019-07" db="EMBL/GenBank/DDBJ databases">
        <title>Paenibacillus thiaminolyticus NRRL B-4156.</title>
        <authorList>
            <person name="Hehnly C."/>
            <person name="Zhang L."/>
        </authorList>
    </citation>
    <scope>NUCLEOTIDE SEQUENCE [LARGE SCALE GENOMIC DNA]</scope>
    <source>
        <strain evidence="1 2">NRRL B-4156</strain>
    </source>
</reference>
<sequence length="70" mass="7846">MHFHFNWTPASITPPKCQRAHTKQENHLLFPKKGAPVCLQVVAPYPTGQTVMVLDNARIHHATLLQSFSG</sequence>
<dbReference type="Proteomes" id="UP000315377">
    <property type="component" value="Chromosome"/>
</dbReference>
<dbReference type="AlphaFoldDB" id="A0AAP9DS94"/>
<name>A0AAP9DS94_PANTH</name>